<dbReference type="InterPro" id="IPR033462">
    <property type="entry name" value="Cache_3-Cache_2"/>
</dbReference>
<gene>
    <name evidence="8" type="ORF">HNR37_000646</name>
</gene>
<dbReference type="SUPFAM" id="SSF58104">
    <property type="entry name" value="Methyl-accepting chemotaxis protein (MCP) signaling domain"/>
    <property type="match status" value="1"/>
</dbReference>
<dbReference type="SUPFAM" id="SSF103190">
    <property type="entry name" value="Sensory domain-like"/>
    <property type="match status" value="1"/>
</dbReference>
<dbReference type="SMART" id="SM00283">
    <property type="entry name" value="MA"/>
    <property type="match status" value="1"/>
</dbReference>
<keyword evidence="5" id="KW-0472">Membrane</keyword>
<dbReference type="GO" id="GO:0006935">
    <property type="term" value="P:chemotaxis"/>
    <property type="evidence" value="ECO:0007669"/>
    <property type="project" value="InterPro"/>
</dbReference>
<dbReference type="PROSITE" id="PS50111">
    <property type="entry name" value="CHEMOTAXIS_TRANSDUC_2"/>
    <property type="match status" value="1"/>
</dbReference>
<name>A0A7W7Y3E6_9BACT</name>
<dbReference type="InterPro" id="IPR003660">
    <property type="entry name" value="HAMP_dom"/>
</dbReference>
<feature type="domain" description="Methyl-accepting transducer" evidence="6">
    <location>
        <begin position="395"/>
        <end position="631"/>
    </location>
</feature>
<organism evidence="8 9">
    <name type="scientific">Desulfurispira natronophila</name>
    <dbReference type="NCBI Taxonomy" id="682562"/>
    <lineage>
        <taxon>Bacteria</taxon>
        <taxon>Pseudomonadati</taxon>
        <taxon>Chrysiogenota</taxon>
        <taxon>Chrysiogenia</taxon>
        <taxon>Chrysiogenales</taxon>
        <taxon>Chrysiogenaceae</taxon>
        <taxon>Desulfurispira</taxon>
    </lineage>
</organism>
<dbReference type="GO" id="GO:0016020">
    <property type="term" value="C:membrane"/>
    <property type="evidence" value="ECO:0007669"/>
    <property type="project" value="UniProtKB-SubCell"/>
</dbReference>
<dbReference type="SMART" id="SM00304">
    <property type="entry name" value="HAMP"/>
    <property type="match status" value="2"/>
</dbReference>
<evidence type="ECO:0000256" key="5">
    <source>
        <dbReference type="SAM" id="Phobius"/>
    </source>
</evidence>
<dbReference type="InterPro" id="IPR004090">
    <property type="entry name" value="Chemotax_Me-accpt_rcpt"/>
</dbReference>
<evidence type="ECO:0000256" key="2">
    <source>
        <dbReference type="ARBA" id="ARBA00023224"/>
    </source>
</evidence>
<dbReference type="PANTHER" id="PTHR32089:SF112">
    <property type="entry name" value="LYSOZYME-LIKE PROTEIN-RELATED"/>
    <property type="match status" value="1"/>
</dbReference>
<dbReference type="RefSeq" id="WP_183729852.1">
    <property type="nucleotide sequence ID" value="NZ_JACHID010000003.1"/>
</dbReference>
<keyword evidence="9" id="KW-1185">Reference proteome</keyword>
<evidence type="ECO:0000256" key="1">
    <source>
        <dbReference type="ARBA" id="ARBA00004370"/>
    </source>
</evidence>
<comment type="similarity">
    <text evidence="3">Belongs to the methyl-accepting chemotaxis (MCP) protein family.</text>
</comment>
<keyword evidence="8" id="KW-0675">Receptor</keyword>
<evidence type="ECO:0000259" key="7">
    <source>
        <dbReference type="PROSITE" id="PS50885"/>
    </source>
</evidence>
<dbReference type="CDD" id="cd06225">
    <property type="entry name" value="HAMP"/>
    <property type="match status" value="1"/>
</dbReference>
<dbReference type="Pfam" id="PF00672">
    <property type="entry name" value="HAMP"/>
    <property type="match status" value="1"/>
</dbReference>
<dbReference type="Gene3D" id="3.30.450.20">
    <property type="entry name" value="PAS domain"/>
    <property type="match status" value="1"/>
</dbReference>
<keyword evidence="2 4" id="KW-0807">Transducer</keyword>
<dbReference type="InterPro" id="IPR004089">
    <property type="entry name" value="MCPsignal_dom"/>
</dbReference>
<dbReference type="EMBL" id="JACHID010000003">
    <property type="protein sequence ID" value="MBB5021337.1"/>
    <property type="molecule type" value="Genomic_DNA"/>
</dbReference>
<protein>
    <submittedName>
        <fullName evidence="8">Methyl-accepting chemotaxis protein-2 (Aspartate sensor receptor)</fullName>
    </submittedName>
</protein>
<dbReference type="InterPro" id="IPR029151">
    <property type="entry name" value="Sensor-like_sf"/>
</dbReference>
<comment type="subcellular location">
    <subcellularLocation>
        <location evidence="1">Membrane</location>
    </subcellularLocation>
</comment>
<sequence>MIQNISIGVRASLVIAVSLAVVLALAIFLVDRNMRSSAIQQAEVSITDTNDVILNMIASLHGEIHRATEQLHNLLEITHRDEDMVIESEERIDGAPVLRRNDQVLNHYYSEMDDFTKATGAVATIFVRDGDDFVRITTSLTDRDGERAVGTRLDRNHPAYQRLLDRREFTGRAELFGRAYYTRYTPIIQDGRVIGSLFIGNLIAEALDGIEQIILDTSVGETGYPFVFGRDSMVMEIHPSIAGESIADSTDAEGRTIFRTMAQERSGTLYYLWSDPGGGTGEKVMAYDYYEPWDLIIATSTYMDELTADAQEMRTYLITGAFIMAAVMAGLIVWLLQVLVARPLAQVVGAAKRIADGDFQQKLNWQRQDEIGELANAFNRMASSLSAAMFNVNHAVESVASGSQELAATAEQMMQAANEQDQSTSELAAAVSEMHSTVEQIAQNIEMTAERGQEANDSAQEGYAAVAQAIEVVGTITQKVEASSKSVEELGEAVGDINQIADVISDITDQTNLLALNAAIEAARAGEHGRGFAVVADEVRKLAERTQDSTREISDRIHNLQSQAHESVSVIKESVCLVETGNRTASQAGEKLNDITRQTSEMADMVGQVAAAAQQQAATNNQIAQSVERVKGIAEQNSHAASGIAEAANGLSRVSDELQQLVGQFRLREEGSSSSGNDKLPQLVK</sequence>
<feature type="transmembrane region" description="Helical" evidence="5">
    <location>
        <begin position="12"/>
        <end position="30"/>
    </location>
</feature>
<dbReference type="CDD" id="cd12912">
    <property type="entry name" value="PDC2_MCP_like"/>
    <property type="match status" value="1"/>
</dbReference>
<keyword evidence="5" id="KW-0812">Transmembrane</keyword>
<dbReference type="AlphaFoldDB" id="A0A7W7Y3E6"/>
<evidence type="ECO:0000313" key="8">
    <source>
        <dbReference type="EMBL" id="MBB5021337.1"/>
    </source>
</evidence>
<dbReference type="GO" id="GO:0007165">
    <property type="term" value="P:signal transduction"/>
    <property type="evidence" value="ECO:0007669"/>
    <property type="project" value="UniProtKB-KW"/>
</dbReference>
<keyword evidence="5" id="KW-1133">Transmembrane helix</keyword>
<feature type="transmembrane region" description="Helical" evidence="5">
    <location>
        <begin position="316"/>
        <end position="336"/>
    </location>
</feature>
<proteinExistence type="inferred from homology"/>
<dbReference type="PRINTS" id="PR00260">
    <property type="entry name" value="CHEMTRNSDUCR"/>
</dbReference>
<evidence type="ECO:0000259" key="6">
    <source>
        <dbReference type="PROSITE" id="PS50111"/>
    </source>
</evidence>
<feature type="domain" description="HAMP" evidence="7">
    <location>
        <begin position="338"/>
        <end position="390"/>
    </location>
</feature>
<dbReference type="FunFam" id="1.10.287.950:FF:000001">
    <property type="entry name" value="Methyl-accepting chemotaxis sensory transducer"/>
    <property type="match status" value="1"/>
</dbReference>
<dbReference type="Gene3D" id="1.10.287.950">
    <property type="entry name" value="Methyl-accepting chemotaxis protein"/>
    <property type="match status" value="1"/>
</dbReference>
<dbReference type="Proteomes" id="UP000528322">
    <property type="component" value="Unassembled WGS sequence"/>
</dbReference>
<dbReference type="GO" id="GO:0004888">
    <property type="term" value="F:transmembrane signaling receptor activity"/>
    <property type="evidence" value="ECO:0007669"/>
    <property type="project" value="InterPro"/>
</dbReference>
<dbReference type="Pfam" id="PF00015">
    <property type="entry name" value="MCPsignal"/>
    <property type="match status" value="1"/>
</dbReference>
<evidence type="ECO:0000313" key="9">
    <source>
        <dbReference type="Proteomes" id="UP000528322"/>
    </source>
</evidence>
<accession>A0A7W7Y3E6</accession>
<reference evidence="8 9" key="1">
    <citation type="submission" date="2020-08" db="EMBL/GenBank/DDBJ databases">
        <title>Genomic Encyclopedia of Type Strains, Phase IV (KMG-IV): sequencing the most valuable type-strain genomes for metagenomic binning, comparative biology and taxonomic classification.</title>
        <authorList>
            <person name="Goeker M."/>
        </authorList>
    </citation>
    <scope>NUCLEOTIDE SEQUENCE [LARGE SCALE GENOMIC DNA]</scope>
    <source>
        <strain evidence="8 9">DSM 22071</strain>
    </source>
</reference>
<comment type="caution">
    <text evidence="8">The sequence shown here is derived from an EMBL/GenBank/DDBJ whole genome shotgun (WGS) entry which is preliminary data.</text>
</comment>
<dbReference type="PROSITE" id="PS50885">
    <property type="entry name" value="HAMP"/>
    <property type="match status" value="1"/>
</dbReference>
<dbReference type="CDD" id="cd11386">
    <property type="entry name" value="MCP_signal"/>
    <property type="match status" value="1"/>
</dbReference>
<dbReference type="Pfam" id="PF17201">
    <property type="entry name" value="Cache_3-Cache_2"/>
    <property type="match status" value="1"/>
</dbReference>
<dbReference type="PANTHER" id="PTHR32089">
    <property type="entry name" value="METHYL-ACCEPTING CHEMOTAXIS PROTEIN MCPB"/>
    <property type="match status" value="1"/>
</dbReference>
<evidence type="ECO:0000256" key="3">
    <source>
        <dbReference type="ARBA" id="ARBA00029447"/>
    </source>
</evidence>
<evidence type="ECO:0000256" key="4">
    <source>
        <dbReference type="PROSITE-ProRule" id="PRU00284"/>
    </source>
</evidence>